<dbReference type="EMBL" id="CAJVQB010065160">
    <property type="protein sequence ID" value="CAG8841207.1"/>
    <property type="molecule type" value="Genomic_DNA"/>
</dbReference>
<keyword evidence="2" id="KW-1185">Reference proteome</keyword>
<feature type="non-terminal residue" evidence="1">
    <location>
        <position position="53"/>
    </location>
</feature>
<name>A0ABN7WUH3_GIGMA</name>
<evidence type="ECO:0000313" key="1">
    <source>
        <dbReference type="EMBL" id="CAG8841207.1"/>
    </source>
</evidence>
<proteinExistence type="predicted"/>
<dbReference type="Proteomes" id="UP000789901">
    <property type="component" value="Unassembled WGS sequence"/>
</dbReference>
<gene>
    <name evidence="1" type="ORF">GMARGA_LOCUS35303</name>
</gene>
<feature type="non-terminal residue" evidence="1">
    <location>
        <position position="1"/>
    </location>
</feature>
<organism evidence="1 2">
    <name type="scientific">Gigaspora margarita</name>
    <dbReference type="NCBI Taxonomy" id="4874"/>
    <lineage>
        <taxon>Eukaryota</taxon>
        <taxon>Fungi</taxon>
        <taxon>Fungi incertae sedis</taxon>
        <taxon>Mucoromycota</taxon>
        <taxon>Glomeromycotina</taxon>
        <taxon>Glomeromycetes</taxon>
        <taxon>Diversisporales</taxon>
        <taxon>Gigasporaceae</taxon>
        <taxon>Gigaspora</taxon>
    </lineage>
</organism>
<protein>
    <submittedName>
        <fullName evidence="1">36931_t:CDS:1</fullName>
    </submittedName>
</protein>
<evidence type="ECO:0000313" key="2">
    <source>
        <dbReference type="Proteomes" id="UP000789901"/>
    </source>
</evidence>
<sequence length="53" mass="5951">TIQEIEIIEMTEMTIALEVVIDPLIRYGDLLIAPPRLTIGMLTTSMELLLPLL</sequence>
<reference evidence="1 2" key="1">
    <citation type="submission" date="2021-06" db="EMBL/GenBank/DDBJ databases">
        <authorList>
            <person name="Kallberg Y."/>
            <person name="Tangrot J."/>
            <person name="Rosling A."/>
        </authorList>
    </citation>
    <scope>NUCLEOTIDE SEQUENCE [LARGE SCALE GENOMIC DNA]</scope>
    <source>
        <strain evidence="1 2">120-4 pot B 10/14</strain>
    </source>
</reference>
<accession>A0ABN7WUH3</accession>
<comment type="caution">
    <text evidence="1">The sequence shown here is derived from an EMBL/GenBank/DDBJ whole genome shotgun (WGS) entry which is preliminary data.</text>
</comment>